<dbReference type="GO" id="GO:0005615">
    <property type="term" value="C:extracellular space"/>
    <property type="evidence" value="ECO:0007669"/>
    <property type="project" value="UniProtKB-KW"/>
</dbReference>
<dbReference type="GO" id="GO:0048245">
    <property type="term" value="P:eosinophil chemotaxis"/>
    <property type="evidence" value="ECO:0007669"/>
    <property type="project" value="TreeGrafter"/>
</dbReference>
<dbReference type="GO" id="GO:0061844">
    <property type="term" value="P:antimicrobial humoral immune response mediated by antimicrobial peptide"/>
    <property type="evidence" value="ECO:0007669"/>
    <property type="project" value="TreeGrafter"/>
</dbReference>
<evidence type="ECO:0000256" key="2">
    <source>
        <dbReference type="ARBA" id="ARBA00022514"/>
    </source>
</evidence>
<dbReference type="KEGG" id="clv:102084337"/>
<dbReference type="AlphaFoldDB" id="A0A2I0M1Z4"/>
<dbReference type="Gene3D" id="2.40.50.40">
    <property type="match status" value="1"/>
</dbReference>
<keyword evidence="6" id="KW-1185">Reference proteome</keyword>
<feature type="domain" description="Chemokine interleukin-8-like" evidence="4">
    <location>
        <begin position="58"/>
        <end position="106"/>
    </location>
</feature>
<organism evidence="5 6">
    <name type="scientific">Columba livia</name>
    <name type="common">Rock dove</name>
    <dbReference type="NCBI Taxonomy" id="8932"/>
    <lineage>
        <taxon>Eukaryota</taxon>
        <taxon>Metazoa</taxon>
        <taxon>Chordata</taxon>
        <taxon>Craniata</taxon>
        <taxon>Vertebrata</taxon>
        <taxon>Euteleostomi</taxon>
        <taxon>Archelosauria</taxon>
        <taxon>Archosauria</taxon>
        <taxon>Dinosauria</taxon>
        <taxon>Saurischia</taxon>
        <taxon>Theropoda</taxon>
        <taxon>Coelurosauria</taxon>
        <taxon>Aves</taxon>
        <taxon>Neognathae</taxon>
        <taxon>Neoaves</taxon>
        <taxon>Columbimorphae</taxon>
        <taxon>Columbiformes</taxon>
        <taxon>Columbidae</taxon>
        <taxon>Columba</taxon>
    </lineage>
</organism>
<dbReference type="STRING" id="8932.A0A2I0M1Z4"/>
<dbReference type="Pfam" id="PF00048">
    <property type="entry name" value="IL8"/>
    <property type="match status" value="1"/>
</dbReference>
<dbReference type="CDD" id="cd00272">
    <property type="entry name" value="Chemokine_CC"/>
    <property type="match status" value="1"/>
</dbReference>
<dbReference type="InParanoid" id="A0A2I0M1Z4"/>
<keyword evidence="1" id="KW-0145">Chemotaxis</keyword>
<dbReference type="InterPro" id="IPR039809">
    <property type="entry name" value="Chemokine_b/g/d"/>
</dbReference>
<gene>
    <name evidence="5" type="ORF">A306_00008522</name>
</gene>
<keyword evidence="2" id="KW-0202">Cytokine</keyword>
<dbReference type="SUPFAM" id="SSF54117">
    <property type="entry name" value="Interleukin 8-like chemokines"/>
    <property type="match status" value="1"/>
</dbReference>
<proteinExistence type="predicted"/>
<comment type="caution">
    <text evidence="5">The sequence shown here is derived from an EMBL/GenBank/DDBJ whole genome shotgun (WGS) entry which is preliminary data.</text>
</comment>
<dbReference type="GO" id="GO:0030335">
    <property type="term" value="P:positive regulation of cell migration"/>
    <property type="evidence" value="ECO:0007669"/>
    <property type="project" value="TreeGrafter"/>
</dbReference>
<evidence type="ECO:0000256" key="1">
    <source>
        <dbReference type="ARBA" id="ARBA00022500"/>
    </source>
</evidence>
<dbReference type="SMART" id="SM00199">
    <property type="entry name" value="SCY"/>
    <property type="match status" value="1"/>
</dbReference>
<dbReference type="PANTHER" id="PTHR12015:SF103">
    <property type="entry name" value="C-C MOTIF CHEMOKINE 4-RELATED"/>
    <property type="match status" value="1"/>
</dbReference>
<evidence type="ECO:0000256" key="3">
    <source>
        <dbReference type="ARBA" id="ARBA00022729"/>
    </source>
</evidence>
<dbReference type="GO" id="GO:0006954">
    <property type="term" value="P:inflammatory response"/>
    <property type="evidence" value="ECO:0007669"/>
    <property type="project" value="TreeGrafter"/>
</dbReference>
<dbReference type="GO" id="GO:0008009">
    <property type="term" value="F:chemokine activity"/>
    <property type="evidence" value="ECO:0007669"/>
    <property type="project" value="InterPro"/>
</dbReference>
<dbReference type="InterPro" id="IPR036048">
    <property type="entry name" value="Interleukin_8-like_sf"/>
</dbReference>
<dbReference type="GO" id="GO:0070098">
    <property type="term" value="P:chemokine-mediated signaling pathway"/>
    <property type="evidence" value="ECO:0007669"/>
    <property type="project" value="TreeGrafter"/>
</dbReference>
<sequence length="111" mass="11700">MAQGPEHRAEKSPAALSSCPACRSLGPRSTMKVLAAALVALLLMATCSPSQAHLDGVPTACCFSYQQRPVPRSLIASIYTTSSSCTEPGVILVTKKKRELCVDPRPGCRGI</sequence>
<keyword evidence="3" id="KW-0732">Signal</keyword>
<accession>A0A2I0M1Z4</accession>
<dbReference type="EMBL" id="AKCR02000048">
    <property type="protein sequence ID" value="PKK23691.1"/>
    <property type="molecule type" value="Genomic_DNA"/>
</dbReference>
<evidence type="ECO:0000313" key="6">
    <source>
        <dbReference type="Proteomes" id="UP000053872"/>
    </source>
</evidence>
<protein>
    <submittedName>
        <fullName evidence="5">C-C motif chemokine 3-like</fullName>
    </submittedName>
</protein>
<dbReference type="InterPro" id="IPR001811">
    <property type="entry name" value="Chemokine_IL8-like_dom"/>
</dbReference>
<dbReference type="Proteomes" id="UP000053872">
    <property type="component" value="Unassembled WGS sequence"/>
</dbReference>
<evidence type="ECO:0000313" key="5">
    <source>
        <dbReference type="EMBL" id="PKK23691.1"/>
    </source>
</evidence>
<reference evidence="5 6" key="1">
    <citation type="journal article" date="2013" name="Science">
        <title>Genomic diversity and evolution of the head crest in the rock pigeon.</title>
        <authorList>
            <person name="Shapiro M.D."/>
            <person name="Kronenberg Z."/>
            <person name="Li C."/>
            <person name="Domyan E.T."/>
            <person name="Pan H."/>
            <person name="Campbell M."/>
            <person name="Tan H."/>
            <person name="Huff C.D."/>
            <person name="Hu H."/>
            <person name="Vickrey A.I."/>
            <person name="Nielsen S.C."/>
            <person name="Stringham S.A."/>
            <person name="Hu H."/>
            <person name="Willerslev E."/>
            <person name="Gilbert M.T."/>
            <person name="Yandell M."/>
            <person name="Zhang G."/>
            <person name="Wang J."/>
        </authorList>
    </citation>
    <scope>NUCLEOTIDE SEQUENCE [LARGE SCALE GENOMIC DNA]</scope>
    <source>
        <tissue evidence="5">Blood</tissue>
    </source>
</reference>
<dbReference type="GO" id="GO:0048020">
    <property type="term" value="F:CCR chemokine receptor binding"/>
    <property type="evidence" value="ECO:0007669"/>
    <property type="project" value="TreeGrafter"/>
</dbReference>
<evidence type="ECO:0000259" key="4">
    <source>
        <dbReference type="SMART" id="SM00199"/>
    </source>
</evidence>
<dbReference type="PANTHER" id="PTHR12015">
    <property type="entry name" value="SMALL INDUCIBLE CYTOKINE A"/>
    <property type="match status" value="1"/>
</dbReference>
<name>A0A2I0M1Z4_COLLI</name>